<gene>
    <name evidence="1" type="ORF">MENTE1834_LOCUS32055</name>
</gene>
<dbReference type="EMBL" id="CAVMJV010000054">
    <property type="protein sequence ID" value="CAK5084656.1"/>
    <property type="molecule type" value="Genomic_DNA"/>
</dbReference>
<evidence type="ECO:0000313" key="2">
    <source>
        <dbReference type="Proteomes" id="UP001497535"/>
    </source>
</evidence>
<dbReference type="Proteomes" id="UP001497535">
    <property type="component" value="Unassembled WGS sequence"/>
</dbReference>
<comment type="caution">
    <text evidence="1">The sequence shown here is derived from an EMBL/GenBank/DDBJ whole genome shotgun (WGS) entry which is preliminary data.</text>
</comment>
<sequence>MDVDRQILFKEFMKQNDNKNNADRDRVDKKVSGMSENAKEQFAEVQQNLWLS</sequence>
<accession>A0ACB1A0M5</accession>
<organism evidence="1 2">
    <name type="scientific">Meloidogyne enterolobii</name>
    <name type="common">Root-knot nematode worm</name>
    <name type="synonym">Meloidogyne mayaguensis</name>
    <dbReference type="NCBI Taxonomy" id="390850"/>
    <lineage>
        <taxon>Eukaryota</taxon>
        <taxon>Metazoa</taxon>
        <taxon>Ecdysozoa</taxon>
        <taxon>Nematoda</taxon>
        <taxon>Chromadorea</taxon>
        <taxon>Rhabditida</taxon>
        <taxon>Tylenchina</taxon>
        <taxon>Tylenchomorpha</taxon>
        <taxon>Tylenchoidea</taxon>
        <taxon>Meloidogynidae</taxon>
        <taxon>Meloidogyninae</taxon>
        <taxon>Meloidogyne</taxon>
    </lineage>
</organism>
<reference evidence="1" key="1">
    <citation type="submission" date="2023-11" db="EMBL/GenBank/DDBJ databases">
        <authorList>
            <person name="Poullet M."/>
        </authorList>
    </citation>
    <scope>NUCLEOTIDE SEQUENCE</scope>
    <source>
        <strain evidence="1">E1834</strain>
    </source>
</reference>
<evidence type="ECO:0000313" key="1">
    <source>
        <dbReference type="EMBL" id="CAK5084656.1"/>
    </source>
</evidence>
<proteinExistence type="predicted"/>
<protein>
    <submittedName>
        <fullName evidence="1">Uncharacterized protein</fullName>
    </submittedName>
</protein>
<name>A0ACB1A0M5_MELEN</name>
<keyword evidence="2" id="KW-1185">Reference proteome</keyword>